<evidence type="ECO:0000313" key="4">
    <source>
        <dbReference type="EMBL" id="TGD95336.1"/>
    </source>
</evidence>
<feature type="region of interest" description="Disordered" evidence="2">
    <location>
        <begin position="383"/>
        <end position="404"/>
    </location>
</feature>
<dbReference type="InterPro" id="IPR016677">
    <property type="entry name" value="UCP016817_carboligase"/>
</dbReference>
<evidence type="ECO:0000313" key="5">
    <source>
        <dbReference type="Proteomes" id="UP000297535"/>
    </source>
</evidence>
<evidence type="ECO:0000259" key="3">
    <source>
        <dbReference type="PROSITE" id="PS50975"/>
    </source>
</evidence>
<dbReference type="Gene3D" id="3.30.470.20">
    <property type="entry name" value="ATP-grasp fold, B domain"/>
    <property type="match status" value="1"/>
</dbReference>
<protein>
    <submittedName>
        <fullName evidence="4">ATP-grasp domain-containing protein</fullName>
    </submittedName>
</protein>
<reference evidence="4 5" key="1">
    <citation type="submission" date="2019-04" db="EMBL/GenBank/DDBJ databases">
        <authorList>
            <person name="Feng G."/>
            <person name="Zhu H."/>
        </authorList>
    </citation>
    <scope>NUCLEOTIDE SEQUENCE [LARGE SCALE GENOMIC DNA]</scope>
    <source>
        <strain evidence="4 5">6HR-1</strain>
    </source>
</reference>
<dbReference type="PIRSF" id="PIRSF016817">
    <property type="entry name" value="UCP016817_carboligase"/>
    <property type="match status" value="1"/>
</dbReference>
<dbReference type="GO" id="GO:0005524">
    <property type="term" value="F:ATP binding"/>
    <property type="evidence" value="ECO:0007669"/>
    <property type="project" value="UniProtKB-UniRule"/>
</dbReference>
<dbReference type="Pfam" id="PF02655">
    <property type="entry name" value="ATP-grasp_3"/>
    <property type="match status" value="1"/>
</dbReference>
<dbReference type="SUPFAM" id="SSF56059">
    <property type="entry name" value="Glutathione synthetase ATP-binding domain-like"/>
    <property type="match status" value="1"/>
</dbReference>
<keyword evidence="1" id="KW-0547">Nucleotide-binding</keyword>
<dbReference type="AlphaFoldDB" id="A0A4Z0NIC7"/>
<dbReference type="Proteomes" id="UP000297535">
    <property type="component" value="Unassembled WGS sequence"/>
</dbReference>
<gene>
    <name evidence="4" type="ORF">EU555_28355</name>
</gene>
<dbReference type="EMBL" id="SRLB01000030">
    <property type="protein sequence ID" value="TGD95336.1"/>
    <property type="molecule type" value="Genomic_DNA"/>
</dbReference>
<accession>A0A4Z0NIC7</accession>
<comment type="caution">
    <text evidence="4">The sequence shown here is derived from an EMBL/GenBank/DDBJ whole genome shotgun (WGS) entry which is preliminary data.</text>
</comment>
<sequence length="404" mass="41457">MTGEAVLIAAQSGRALAAAARRAGYRPFVADLFGDEDTRALAAGYRRVPGRLGAGPGAQGVEAALAALAAEAGHPAGLVLGSGFEGAPALMRRLARRYTLLGARPDAVATLKDPAGFAALCRRLGIPHPEIALAPVPDPDAWLVKRRGASGGGHIRPGAPGRLPAGAYLQRRMPGRPRSLNALADGRAAAVLAVTEQWAAPSPDRPFRYAGAAGPAALPPAVREAAGRALAGLVAATGLCGFVSADLLVESESWWLLEVNPRPGATLDVLDRGPSPLFSAHLAACRGRLPEVQPAPGAAATEILYAGSAIPVVPPLDWPDWAMDRPPAGSRVEAGAPICTVMAEGPDAAAARIAVTARAGALRARLEERSRCGTLAFAGHRPILNKRSPDPLSQTGEGDSEIHS</sequence>
<evidence type="ECO:0000256" key="2">
    <source>
        <dbReference type="SAM" id="MobiDB-lite"/>
    </source>
</evidence>
<name>A0A4Z0NIC7_9HYPH</name>
<dbReference type="InterPro" id="IPR011761">
    <property type="entry name" value="ATP-grasp"/>
</dbReference>
<feature type="domain" description="ATP-grasp" evidence="3">
    <location>
        <begin position="92"/>
        <end position="291"/>
    </location>
</feature>
<keyword evidence="5" id="KW-1185">Reference proteome</keyword>
<dbReference type="InterPro" id="IPR003806">
    <property type="entry name" value="ATP-grasp_PylC-type"/>
</dbReference>
<dbReference type="GO" id="GO:0046872">
    <property type="term" value="F:metal ion binding"/>
    <property type="evidence" value="ECO:0007669"/>
    <property type="project" value="InterPro"/>
</dbReference>
<keyword evidence="1" id="KW-0067">ATP-binding</keyword>
<dbReference type="PROSITE" id="PS50975">
    <property type="entry name" value="ATP_GRASP"/>
    <property type="match status" value="1"/>
</dbReference>
<organism evidence="4 5">
    <name type="scientific">Methylobacterium nonmethylotrophicum</name>
    <dbReference type="NCBI Taxonomy" id="1141884"/>
    <lineage>
        <taxon>Bacteria</taxon>
        <taxon>Pseudomonadati</taxon>
        <taxon>Pseudomonadota</taxon>
        <taxon>Alphaproteobacteria</taxon>
        <taxon>Hyphomicrobiales</taxon>
        <taxon>Methylobacteriaceae</taxon>
        <taxon>Methylobacterium</taxon>
    </lineage>
</organism>
<dbReference type="OrthoDB" id="1804072at2"/>
<proteinExistence type="predicted"/>
<dbReference type="RefSeq" id="WP_135418736.1">
    <property type="nucleotide sequence ID" value="NZ_SRLB01000030.1"/>
</dbReference>
<evidence type="ECO:0000256" key="1">
    <source>
        <dbReference type="PROSITE-ProRule" id="PRU00409"/>
    </source>
</evidence>